<dbReference type="InterPro" id="IPR046886">
    <property type="entry name" value="RsmE_MTase_dom"/>
</dbReference>
<dbReference type="Gene3D" id="2.40.240.20">
    <property type="entry name" value="Hypothetical PUA domain-like, domain 1"/>
    <property type="match status" value="1"/>
</dbReference>
<dbReference type="InterPro" id="IPR046887">
    <property type="entry name" value="RsmE_PUA-like"/>
</dbReference>
<keyword evidence="16" id="KW-1185">Reference proteome</keyword>
<dbReference type="Pfam" id="PF04452">
    <property type="entry name" value="Methyltrans_RNA"/>
    <property type="match status" value="1"/>
</dbReference>
<organism evidence="15 16">
    <name type="scientific">Microbaculum marinum</name>
    <dbReference type="NCBI Taxonomy" id="1764581"/>
    <lineage>
        <taxon>Bacteria</taxon>
        <taxon>Pseudomonadati</taxon>
        <taxon>Pseudomonadota</taxon>
        <taxon>Alphaproteobacteria</taxon>
        <taxon>Hyphomicrobiales</taxon>
        <taxon>Tepidamorphaceae</taxon>
        <taxon>Microbaculum</taxon>
    </lineage>
</organism>
<dbReference type="GO" id="GO:0070042">
    <property type="term" value="F:rRNA (uridine-N3-)-methyltransferase activity"/>
    <property type="evidence" value="ECO:0007669"/>
    <property type="project" value="TreeGrafter"/>
</dbReference>
<dbReference type="GO" id="GO:0070475">
    <property type="term" value="P:rRNA base methylation"/>
    <property type="evidence" value="ECO:0007669"/>
    <property type="project" value="TreeGrafter"/>
</dbReference>
<dbReference type="CDD" id="cd18084">
    <property type="entry name" value="RsmE-like"/>
    <property type="match status" value="1"/>
</dbReference>
<evidence type="ECO:0000313" key="15">
    <source>
        <dbReference type="EMBL" id="MEJ8571051.1"/>
    </source>
</evidence>
<name>A0AAW9RMK9_9HYPH</name>
<keyword evidence="7 12" id="KW-0489">Methyltransferase</keyword>
<dbReference type="PIRSF" id="PIRSF015601">
    <property type="entry name" value="MTase_slr0722"/>
    <property type="match status" value="1"/>
</dbReference>
<evidence type="ECO:0000256" key="3">
    <source>
        <dbReference type="ARBA" id="ARBA00012328"/>
    </source>
</evidence>
<dbReference type="NCBIfam" id="TIGR00046">
    <property type="entry name" value="RsmE family RNA methyltransferase"/>
    <property type="match status" value="1"/>
</dbReference>
<evidence type="ECO:0000256" key="10">
    <source>
        <dbReference type="ARBA" id="ARBA00025699"/>
    </source>
</evidence>
<protein>
    <recommendedName>
        <fullName evidence="4 12">Ribosomal RNA small subunit methyltransferase E</fullName>
        <ecNumber evidence="3 12">2.1.1.193</ecNumber>
    </recommendedName>
</protein>
<keyword evidence="9 12" id="KW-0949">S-adenosyl-L-methionine</keyword>
<dbReference type="SUPFAM" id="SSF88697">
    <property type="entry name" value="PUA domain-like"/>
    <property type="match status" value="1"/>
</dbReference>
<comment type="caution">
    <text evidence="15">The sequence shown here is derived from an EMBL/GenBank/DDBJ whole genome shotgun (WGS) entry which is preliminary data.</text>
</comment>
<evidence type="ECO:0000256" key="1">
    <source>
        <dbReference type="ARBA" id="ARBA00004496"/>
    </source>
</evidence>
<evidence type="ECO:0000313" key="16">
    <source>
        <dbReference type="Proteomes" id="UP001378188"/>
    </source>
</evidence>
<dbReference type="SUPFAM" id="SSF75217">
    <property type="entry name" value="alpha/beta knot"/>
    <property type="match status" value="1"/>
</dbReference>
<keyword evidence="8 12" id="KW-0808">Transferase</keyword>
<reference evidence="15 16" key="1">
    <citation type="submission" date="2024-02" db="EMBL/GenBank/DDBJ databases">
        <title>Genome analysis and characterization of Microbaculum marinisediminis sp. nov., isolated from marine sediment.</title>
        <authorList>
            <person name="Du Z.-J."/>
            <person name="Ye Y.-Q."/>
            <person name="Zhang Z.-R."/>
            <person name="Yuan S.-M."/>
            <person name="Zhang X.-Y."/>
        </authorList>
    </citation>
    <scope>NUCLEOTIDE SEQUENCE [LARGE SCALE GENOMIC DNA]</scope>
    <source>
        <strain evidence="15 16">SDUM1044001</strain>
    </source>
</reference>
<keyword evidence="6 12" id="KW-0698">rRNA processing</keyword>
<evidence type="ECO:0000259" key="14">
    <source>
        <dbReference type="Pfam" id="PF20260"/>
    </source>
</evidence>
<evidence type="ECO:0000256" key="2">
    <source>
        <dbReference type="ARBA" id="ARBA00005528"/>
    </source>
</evidence>
<dbReference type="RefSeq" id="WP_340328740.1">
    <property type="nucleotide sequence ID" value="NZ_JAZHOF010000002.1"/>
</dbReference>
<feature type="domain" description="Ribosomal RNA small subunit methyltransferase E PUA-like" evidence="14">
    <location>
        <begin position="23"/>
        <end position="67"/>
    </location>
</feature>
<comment type="similarity">
    <text evidence="2 12">Belongs to the RNA methyltransferase RsmE family.</text>
</comment>
<proteinExistence type="inferred from homology"/>
<dbReference type="EC" id="2.1.1.193" evidence="3 12"/>
<dbReference type="AlphaFoldDB" id="A0AAW9RMK9"/>
<dbReference type="Gene3D" id="3.40.1280.10">
    <property type="match status" value="1"/>
</dbReference>
<dbReference type="InterPro" id="IPR029026">
    <property type="entry name" value="tRNA_m1G_MTases_N"/>
</dbReference>
<dbReference type="PANTHER" id="PTHR30027">
    <property type="entry name" value="RIBOSOMAL RNA SMALL SUBUNIT METHYLTRANSFERASE E"/>
    <property type="match status" value="1"/>
</dbReference>
<evidence type="ECO:0000256" key="7">
    <source>
        <dbReference type="ARBA" id="ARBA00022603"/>
    </source>
</evidence>
<accession>A0AAW9RMK9</accession>
<dbReference type="InterPro" id="IPR006700">
    <property type="entry name" value="RsmE"/>
</dbReference>
<comment type="catalytic activity">
    <reaction evidence="11 12">
        <text>uridine(1498) in 16S rRNA + S-adenosyl-L-methionine = N(3)-methyluridine(1498) in 16S rRNA + S-adenosyl-L-homocysteine + H(+)</text>
        <dbReference type="Rhea" id="RHEA:42920"/>
        <dbReference type="Rhea" id="RHEA-COMP:10283"/>
        <dbReference type="Rhea" id="RHEA-COMP:10284"/>
        <dbReference type="ChEBI" id="CHEBI:15378"/>
        <dbReference type="ChEBI" id="CHEBI:57856"/>
        <dbReference type="ChEBI" id="CHEBI:59789"/>
        <dbReference type="ChEBI" id="CHEBI:65315"/>
        <dbReference type="ChEBI" id="CHEBI:74502"/>
        <dbReference type="EC" id="2.1.1.193"/>
    </reaction>
</comment>
<dbReference type="InterPro" id="IPR015947">
    <property type="entry name" value="PUA-like_sf"/>
</dbReference>
<dbReference type="Pfam" id="PF20260">
    <property type="entry name" value="PUA_4"/>
    <property type="match status" value="1"/>
</dbReference>
<evidence type="ECO:0000256" key="6">
    <source>
        <dbReference type="ARBA" id="ARBA00022552"/>
    </source>
</evidence>
<dbReference type="GO" id="GO:0005737">
    <property type="term" value="C:cytoplasm"/>
    <property type="evidence" value="ECO:0007669"/>
    <property type="project" value="UniProtKB-SubCell"/>
</dbReference>
<comment type="function">
    <text evidence="10 12">Specifically methylates the N3 position of the uracil ring of uridine 1498 (m3U1498) in 16S rRNA. Acts on the fully assembled 30S ribosomal subunit.</text>
</comment>
<dbReference type="InterPro" id="IPR029028">
    <property type="entry name" value="Alpha/beta_knot_MTases"/>
</dbReference>
<keyword evidence="5 12" id="KW-0963">Cytoplasm</keyword>
<evidence type="ECO:0000256" key="8">
    <source>
        <dbReference type="ARBA" id="ARBA00022679"/>
    </source>
</evidence>
<sequence>MSKPPRLYVDAPLSGAGPVPLAQEQAHYLLTVMRRSDGDAVLLFNGRDGEWLGEVRRRGKRDALVEVSARTREQSSPVDLHYCFAPIKKARLDFIAQKATELGASELHPVITRHTITERVKTDRLRANAVEAAEQCGVLWVPDVAEPVSLEGFLADRDPLRTLVFCDEAAPVQDPIAALKAVQPGPLAVLIGPEGGFSEEEAQALRASVNVVAISLGPRVMRADTAGIAALTLIQAVLGDWT</sequence>
<evidence type="ECO:0000259" key="13">
    <source>
        <dbReference type="Pfam" id="PF04452"/>
    </source>
</evidence>
<feature type="domain" description="Ribosomal RNA small subunit methyltransferase E methyltransferase" evidence="13">
    <location>
        <begin position="75"/>
        <end position="235"/>
    </location>
</feature>
<dbReference type="PANTHER" id="PTHR30027:SF3">
    <property type="entry name" value="16S RRNA (URACIL(1498)-N(3))-METHYLTRANSFERASE"/>
    <property type="match status" value="1"/>
</dbReference>
<evidence type="ECO:0000256" key="11">
    <source>
        <dbReference type="ARBA" id="ARBA00047944"/>
    </source>
</evidence>
<dbReference type="Proteomes" id="UP001378188">
    <property type="component" value="Unassembled WGS sequence"/>
</dbReference>
<evidence type="ECO:0000256" key="9">
    <source>
        <dbReference type="ARBA" id="ARBA00022691"/>
    </source>
</evidence>
<gene>
    <name evidence="15" type="ORF">V3328_06180</name>
</gene>
<evidence type="ECO:0000256" key="4">
    <source>
        <dbReference type="ARBA" id="ARBA00013673"/>
    </source>
</evidence>
<dbReference type="EMBL" id="JAZHOF010000002">
    <property type="protein sequence ID" value="MEJ8571051.1"/>
    <property type="molecule type" value="Genomic_DNA"/>
</dbReference>
<evidence type="ECO:0000256" key="12">
    <source>
        <dbReference type="PIRNR" id="PIRNR015601"/>
    </source>
</evidence>
<dbReference type="NCBIfam" id="NF008696">
    <property type="entry name" value="PRK11713.3-5"/>
    <property type="match status" value="1"/>
</dbReference>
<comment type="subcellular location">
    <subcellularLocation>
        <location evidence="1 12">Cytoplasm</location>
    </subcellularLocation>
</comment>
<evidence type="ECO:0000256" key="5">
    <source>
        <dbReference type="ARBA" id="ARBA00022490"/>
    </source>
</evidence>